<feature type="transmembrane region" description="Helical" evidence="1">
    <location>
        <begin position="91"/>
        <end position="111"/>
    </location>
</feature>
<keyword evidence="3" id="KW-1185">Reference proteome</keyword>
<accession>A0A1M7RPD6</accession>
<dbReference type="STRING" id="134849.SAMN05443668_13230"/>
<evidence type="ECO:0000313" key="3">
    <source>
        <dbReference type="Proteomes" id="UP000184440"/>
    </source>
</evidence>
<dbReference type="EMBL" id="FRCS01000032">
    <property type="protein sequence ID" value="SHN48031.1"/>
    <property type="molecule type" value="Genomic_DNA"/>
</dbReference>
<dbReference type="InterPro" id="IPR009937">
    <property type="entry name" value="Phage_holin_3_6"/>
</dbReference>
<evidence type="ECO:0000256" key="1">
    <source>
        <dbReference type="SAM" id="Phobius"/>
    </source>
</evidence>
<sequence length="145" mass="14693">MATQTGPAPTPSPGRFNTADASTAELVTRLADQVTTLVRDELKLAQLELTQKGKKAGIGAGMFGGAGVVALYGVGALVTAAIAALALALPVWASALIVAVVLFAVAGVLALTGKKELQQATPPVPEEAVGGVKQDINTVKERAHR</sequence>
<keyword evidence="1" id="KW-0472">Membrane</keyword>
<gene>
    <name evidence="2" type="ORF">SAMN05443668_13230</name>
</gene>
<dbReference type="Pfam" id="PF07332">
    <property type="entry name" value="Phage_holin_3_6"/>
    <property type="match status" value="1"/>
</dbReference>
<dbReference type="OrthoDB" id="4870234at2"/>
<protein>
    <submittedName>
        <fullName evidence="2">Putative Holin-X, holin superfamily III</fullName>
    </submittedName>
</protein>
<name>A0A1M7RPD6_9ACTN</name>
<reference evidence="2 3" key="1">
    <citation type="submission" date="2016-11" db="EMBL/GenBank/DDBJ databases">
        <authorList>
            <person name="Jaros S."/>
            <person name="Januszkiewicz K."/>
            <person name="Wedrychowicz H."/>
        </authorList>
    </citation>
    <scope>NUCLEOTIDE SEQUENCE [LARGE SCALE GENOMIC DNA]</scope>
    <source>
        <strain evidence="2 3">DSM 46144</strain>
    </source>
</reference>
<evidence type="ECO:0000313" key="2">
    <source>
        <dbReference type="EMBL" id="SHN48031.1"/>
    </source>
</evidence>
<keyword evidence="1" id="KW-0812">Transmembrane</keyword>
<feature type="transmembrane region" description="Helical" evidence="1">
    <location>
        <begin position="62"/>
        <end position="85"/>
    </location>
</feature>
<dbReference type="AlphaFoldDB" id="A0A1M7RPD6"/>
<keyword evidence="1" id="KW-1133">Transmembrane helix</keyword>
<dbReference type="RefSeq" id="WP_073266442.1">
    <property type="nucleotide sequence ID" value="NZ_FRCS01000032.1"/>
</dbReference>
<dbReference type="Proteomes" id="UP000184440">
    <property type="component" value="Unassembled WGS sequence"/>
</dbReference>
<proteinExistence type="predicted"/>
<organism evidence="2 3">
    <name type="scientific">Cryptosporangium aurantiacum</name>
    <dbReference type="NCBI Taxonomy" id="134849"/>
    <lineage>
        <taxon>Bacteria</taxon>
        <taxon>Bacillati</taxon>
        <taxon>Actinomycetota</taxon>
        <taxon>Actinomycetes</taxon>
        <taxon>Cryptosporangiales</taxon>
        <taxon>Cryptosporangiaceae</taxon>
        <taxon>Cryptosporangium</taxon>
    </lineage>
</organism>